<name>A0A671YW66_SPAAU</name>
<feature type="compositionally biased region" description="Pro residues" evidence="2">
    <location>
        <begin position="452"/>
        <end position="488"/>
    </location>
</feature>
<dbReference type="GeneTree" id="ENSGT00940000155515"/>
<dbReference type="InterPro" id="IPR014768">
    <property type="entry name" value="GBD/FH3_dom"/>
</dbReference>
<reference evidence="6" key="2">
    <citation type="submission" date="2025-08" db="UniProtKB">
        <authorList>
            <consortium name="Ensembl"/>
        </authorList>
    </citation>
    <scope>IDENTIFICATION</scope>
</reference>
<dbReference type="PROSITE" id="PS51231">
    <property type="entry name" value="DAD"/>
    <property type="match status" value="1"/>
</dbReference>
<dbReference type="FunFam" id="1.25.10.10:FF:000036">
    <property type="entry name" value="Formin-like protein 3 isoform 1"/>
    <property type="match status" value="1"/>
</dbReference>
<dbReference type="GO" id="GO:0051015">
    <property type="term" value="F:actin filament binding"/>
    <property type="evidence" value="ECO:0007669"/>
    <property type="project" value="TreeGrafter"/>
</dbReference>
<reference evidence="6" key="1">
    <citation type="submission" date="2021-04" db="EMBL/GenBank/DDBJ databases">
        <authorList>
            <consortium name="Wellcome Sanger Institute Data Sharing"/>
        </authorList>
    </citation>
    <scope>NUCLEOTIDE SEQUENCE [LARGE SCALE GENOMIC DNA]</scope>
</reference>
<feature type="region of interest" description="Disordered" evidence="2">
    <location>
        <begin position="411"/>
        <end position="494"/>
    </location>
</feature>
<dbReference type="PROSITE" id="PS51444">
    <property type="entry name" value="FH2"/>
    <property type="match status" value="1"/>
</dbReference>
<dbReference type="SUPFAM" id="SSF48371">
    <property type="entry name" value="ARM repeat"/>
    <property type="match status" value="1"/>
</dbReference>
<sequence length="961" mass="109793">MNLPPDKVRLLRSYDNEKKWELICDQERFQVKNPPHTYIQKLRGFLDPAVTRKKFRRRVQESTQMLRELEISLRTNHIGWVREFLNEENRGLDVLVEYLSFAQYAVTFDGEQSEAGGEVSSIDSPWSRSIEDLHEFHHLMLFLCVCSSTLVTRSNTLPSRRTLKNSRLVCKKDDVHVCVMCLRAIMNYQYGFNMVMSHPHAVNEIALSLNNRNPRTKALVLELLAAVCLVRGGHEIILSAFDNFKTVCSESMRFEKLMEHFKNEDDNIDFLVACMQFINIVVHSVEDMNFRVHLQYDFTKLNLDEHLEHTESDRLQVQIQAYLDNVFDVGTLLEDAETKTAALERVEELEENLSTMSERLLDVENEAMLKIVELEKQLMQTNKELDHVREVYASANTQVHTLRRMVREKDQTIRRQSRLERQAQEAQQVGGPGAPQPQRGEGDGGVADSASPSPPPLSNGTFPAPPPPAPPPPPPPPPPPCRTTPPLPGSGGSPTVIFNSGLAAVKIKKPIQTKFRLPVLNWVALKPSQINGTVFNDIDDESILRDLDVEGFEELFKTKAQGPAVDLTLSRQKLPQKAPSKVSLLEANRSKNLAITLRKAGQGSEVICRAIHTFDLRTVRVDFVECLMRFLPTEAEVKLLRQYERDRKPLEALSDEDRFMMQFSRIERLNQRMTIMTFMGNFTDNVQMLTPQLHAMIAASVSIKSSQKLKKILEIILALGNYMNSSKRGAVYGFKLQSLDLLLETKSTDRTQTLLHYIANVVREKYPVVSLFYNELHYVDKAAAVSLENVLCDVKELQRGMELTWREFSVQHNSTLKDFISRHESRLSKLQEDARIAQDAFEDVVKFFGESSKTMPPSVFFPIFVRFIKAYRVSNPDSPQTSPPLEAMNLNLLPRRSIMQQQELLTELRRRQGKDSRHVYEGKDGAIEDIITALKTVPFTARSAKRSSRFFCDPAHSEEHY</sequence>
<dbReference type="Ensembl" id="ENSSAUT00010070247.1">
    <property type="protein sequence ID" value="ENSSAUP00010067103.1"/>
    <property type="gene ID" value="ENSSAUG00010026315.1"/>
</dbReference>
<protein>
    <submittedName>
        <fullName evidence="6">Formin-like 2b</fullName>
    </submittedName>
</protein>
<dbReference type="Pfam" id="PF02181">
    <property type="entry name" value="FH2"/>
    <property type="match status" value="1"/>
</dbReference>
<accession>A0A671YW66</accession>
<dbReference type="GO" id="GO:0016477">
    <property type="term" value="P:cell migration"/>
    <property type="evidence" value="ECO:0007669"/>
    <property type="project" value="TreeGrafter"/>
</dbReference>
<reference evidence="6" key="3">
    <citation type="submission" date="2025-09" db="UniProtKB">
        <authorList>
            <consortium name="Ensembl"/>
        </authorList>
    </citation>
    <scope>IDENTIFICATION</scope>
</reference>
<evidence type="ECO:0000259" key="4">
    <source>
        <dbReference type="PROSITE" id="PS51232"/>
    </source>
</evidence>
<dbReference type="InterPro" id="IPR042201">
    <property type="entry name" value="FH2_Formin_sf"/>
</dbReference>
<dbReference type="InterPro" id="IPR011989">
    <property type="entry name" value="ARM-like"/>
</dbReference>
<dbReference type="InterPro" id="IPR010473">
    <property type="entry name" value="GTPase-bd"/>
</dbReference>
<feature type="domain" description="FH2" evidence="5">
    <location>
        <begin position="507"/>
        <end position="897"/>
    </location>
</feature>
<dbReference type="Proteomes" id="UP000472265">
    <property type="component" value="Chromosome 24"/>
</dbReference>
<evidence type="ECO:0000313" key="6">
    <source>
        <dbReference type="Ensembl" id="ENSSAUP00010067103.1"/>
    </source>
</evidence>
<dbReference type="SMART" id="SM01140">
    <property type="entry name" value="Drf_GBD"/>
    <property type="match status" value="1"/>
</dbReference>
<dbReference type="Gene3D" id="1.25.10.10">
    <property type="entry name" value="Leucine-rich Repeat Variant"/>
    <property type="match status" value="1"/>
</dbReference>
<dbReference type="PROSITE" id="PS51232">
    <property type="entry name" value="GBD_FH3"/>
    <property type="match status" value="1"/>
</dbReference>
<dbReference type="GO" id="GO:0008360">
    <property type="term" value="P:regulation of cell shape"/>
    <property type="evidence" value="ECO:0007669"/>
    <property type="project" value="TreeGrafter"/>
</dbReference>
<gene>
    <name evidence="6" type="primary">LOC115576608</name>
</gene>
<evidence type="ECO:0000313" key="7">
    <source>
        <dbReference type="Proteomes" id="UP000472265"/>
    </source>
</evidence>
<dbReference type="AlphaFoldDB" id="A0A671YW66"/>
<dbReference type="SMART" id="SM00498">
    <property type="entry name" value="FH2"/>
    <property type="match status" value="1"/>
</dbReference>
<dbReference type="SUPFAM" id="SSF101447">
    <property type="entry name" value="Formin homology 2 domain (FH2 domain)"/>
    <property type="match status" value="1"/>
</dbReference>
<dbReference type="PANTHER" id="PTHR45857">
    <property type="entry name" value="FORMIN-LIKE PROTEIN"/>
    <property type="match status" value="1"/>
</dbReference>
<dbReference type="Pfam" id="PF06371">
    <property type="entry name" value="Drf_GBD"/>
    <property type="match status" value="2"/>
</dbReference>
<dbReference type="SMART" id="SM01139">
    <property type="entry name" value="Drf_FH3"/>
    <property type="match status" value="1"/>
</dbReference>
<dbReference type="Gene3D" id="1.20.58.2220">
    <property type="entry name" value="Formin, FH2 domain"/>
    <property type="match status" value="1"/>
</dbReference>
<feature type="domain" description="DAD" evidence="3">
    <location>
        <begin position="915"/>
        <end position="949"/>
    </location>
</feature>
<evidence type="ECO:0000259" key="5">
    <source>
        <dbReference type="PROSITE" id="PS51444"/>
    </source>
</evidence>
<dbReference type="InterPro" id="IPR010472">
    <property type="entry name" value="FH3_dom"/>
</dbReference>
<proteinExistence type="inferred from homology"/>
<dbReference type="GO" id="GO:0030866">
    <property type="term" value="P:cortical actin cytoskeleton organization"/>
    <property type="evidence" value="ECO:0007669"/>
    <property type="project" value="TreeGrafter"/>
</dbReference>
<dbReference type="Pfam" id="PF06367">
    <property type="entry name" value="Drf_FH3"/>
    <property type="match status" value="1"/>
</dbReference>
<dbReference type="GO" id="GO:0031267">
    <property type="term" value="F:small GTPase binding"/>
    <property type="evidence" value="ECO:0007669"/>
    <property type="project" value="InterPro"/>
</dbReference>
<dbReference type="InterPro" id="IPR016024">
    <property type="entry name" value="ARM-type_fold"/>
</dbReference>
<dbReference type="InterPro" id="IPR043592">
    <property type="entry name" value="FMNL_animal"/>
</dbReference>
<comment type="similarity">
    <text evidence="1">Belongs to the formin homology family.</text>
</comment>
<evidence type="ECO:0000256" key="2">
    <source>
        <dbReference type="SAM" id="MobiDB-lite"/>
    </source>
</evidence>
<dbReference type="FunFam" id="1.20.58.2220:FF:000001">
    <property type="entry name" value="Formin-like 1, isoform CRA_c"/>
    <property type="match status" value="1"/>
</dbReference>
<evidence type="ECO:0000259" key="3">
    <source>
        <dbReference type="PROSITE" id="PS51231"/>
    </source>
</evidence>
<feature type="compositionally biased region" description="Basic and acidic residues" evidence="2">
    <location>
        <begin position="411"/>
        <end position="423"/>
    </location>
</feature>
<feature type="domain" description="GBD/FH3" evidence="4">
    <location>
        <begin position="1"/>
        <end position="420"/>
    </location>
</feature>
<evidence type="ECO:0000256" key="1">
    <source>
        <dbReference type="ARBA" id="ARBA00023449"/>
    </source>
</evidence>
<dbReference type="InterPro" id="IPR014767">
    <property type="entry name" value="DAD_dom"/>
</dbReference>
<keyword evidence="7" id="KW-1185">Reference proteome</keyword>
<dbReference type="InterPro" id="IPR015425">
    <property type="entry name" value="FH2_Formin"/>
</dbReference>
<organism evidence="6 7">
    <name type="scientific">Sparus aurata</name>
    <name type="common">Gilthead sea bream</name>
    <dbReference type="NCBI Taxonomy" id="8175"/>
    <lineage>
        <taxon>Eukaryota</taxon>
        <taxon>Metazoa</taxon>
        <taxon>Chordata</taxon>
        <taxon>Craniata</taxon>
        <taxon>Vertebrata</taxon>
        <taxon>Euteleostomi</taxon>
        <taxon>Actinopterygii</taxon>
        <taxon>Neopterygii</taxon>
        <taxon>Teleostei</taxon>
        <taxon>Neoteleostei</taxon>
        <taxon>Acanthomorphata</taxon>
        <taxon>Eupercaria</taxon>
        <taxon>Spariformes</taxon>
        <taxon>Sparidae</taxon>
        <taxon>Sparus</taxon>
    </lineage>
</organism>
<dbReference type="PANTHER" id="PTHR45857:SF1">
    <property type="entry name" value="FORMIN-LIKE 2B"/>
    <property type="match status" value="1"/>
</dbReference>
<dbReference type="GO" id="GO:0005829">
    <property type="term" value="C:cytosol"/>
    <property type="evidence" value="ECO:0007669"/>
    <property type="project" value="TreeGrafter"/>
</dbReference>